<dbReference type="SUPFAM" id="SSF159133">
    <property type="entry name" value="EutN/CcmL-like"/>
    <property type="match status" value="1"/>
</dbReference>
<dbReference type="Pfam" id="PF03319">
    <property type="entry name" value="EutN_CcmL"/>
    <property type="match status" value="1"/>
</dbReference>
<dbReference type="PROSITE" id="PS51932">
    <property type="entry name" value="BMV"/>
    <property type="match status" value="1"/>
</dbReference>
<name>A0A1F5AB78_9BACT</name>
<dbReference type="Gene3D" id="2.40.50.220">
    <property type="entry name" value="EutN/Ccml"/>
    <property type="match status" value="1"/>
</dbReference>
<sequence>MQLGKVIGNVVCTQKVESFQDIKLLLVQPLNEKLEEIGDPVVACDTVQAGINDIVFYESGREAALGLKNWFNPSDLTIMGIVDQVNIGE</sequence>
<protein>
    <submittedName>
        <fullName evidence="3">Ethanolamine utilization protein EutN</fullName>
    </submittedName>
</protein>
<evidence type="ECO:0000256" key="1">
    <source>
        <dbReference type="ARBA" id="ARBA00024322"/>
    </source>
</evidence>
<dbReference type="STRING" id="1797291.A2V47_01905"/>
<dbReference type="Proteomes" id="UP000177701">
    <property type="component" value="Unassembled WGS sequence"/>
</dbReference>
<dbReference type="CDD" id="cd01614">
    <property type="entry name" value="EutN_CcmL"/>
    <property type="match status" value="1"/>
</dbReference>
<dbReference type="PANTHER" id="PTHR36539:SF1">
    <property type="entry name" value="BACTERIAL MICROCOMPARTMENT SHELL VERTEX PROTEIN EUTN"/>
    <property type="match status" value="1"/>
</dbReference>
<dbReference type="EMBL" id="MEYH01000054">
    <property type="protein sequence ID" value="OGD15516.1"/>
    <property type="molecule type" value="Genomic_DNA"/>
</dbReference>
<dbReference type="GO" id="GO:0031469">
    <property type="term" value="C:bacterial microcompartment"/>
    <property type="evidence" value="ECO:0007669"/>
    <property type="project" value="UniProtKB-SubCell"/>
</dbReference>
<comment type="caution">
    <text evidence="3">The sequence shown here is derived from an EMBL/GenBank/DDBJ whole genome shotgun (WGS) entry which is preliminary data.</text>
</comment>
<organism evidence="3 4">
    <name type="scientific">Candidatus Sediminicultor quintus</name>
    <dbReference type="NCBI Taxonomy" id="1797291"/>
    <lineage>
        <taxon>Bacteria</taxon>
        <taxon>Pseudomonadati</taxon>
        <taxon>Atribacterota</taxon>
        <taxon>Candidatus Phoenicimicrobiia</taxon>
        <taxon>Candidatus Pheonicimicrobiales</taxon>
        <taxon>Candidatus Phoenicimicrobiaceae</taxon>
        <taxon>Candidatus Sediminicultor</taxon>
    </lineage>
</organism>
<dbReference type="InterPro" id="IPR004992">
    <property type="entry name" value="EutN_CcmL"/>
</dbReference>
<dbReference type="PANTHER" id="PTHR36539">
    <property type="entry name" value="ETHANOLAMINE UTILIZATION PROTEIN EUTN"/>
    <property type="match status" value="1"/>
</dbReference>
<dbReference type="InterPro" id="IPR036677">
    <property type="entry name" value="EutN_CcmL_sf"/>
</dbReference>
<proteinExistence type="predicted"/>
<comment type="subcellular location">
    <subcellularLocation>
        <location evidence="1">Bacterial microcompartment</location>
    </subcellularLocation>
</comment>
<reference evidence="3 4" key="1">
    <citation type="journal article" date="2016" name="Nat. Commun.">
        <title>Thousands of microbial genomes shed light on interconnected biogeochemical processes in an aquifer system.</title>
        <authorList>
            <person name="Anantharaman K."/>
            <person name="Brown C.T."/>
            <person name="Hug L.A."/>
            <person name="Sharon I."/>
            <person name="Castelle C.J."/>
            <person name="Probst A.J."/>
            <person name="Thomas B.C."/>
            <person name="Singh A."/>
            <person name="Wilkins M.J."/>
            <person name="Karaoz U."/>
            <person name="Brodie E.L."/>
            <person name="Williams K.H."/>
            <person name="Hubbard S.S."/>
            <person name="Banfield J.F."/>
        </authorList>
    </citation>
    <scope>NUCLEOTIDE SEQUENCE [LARGE SCALE GENOMIC DNA]</scope>
</reference>
<evidence type="ECO:0000313" key="4">
    <source>
        <dbReference type="Proteomes" id="UP000177701"/>
    </source>
</evidence>
<keyword evidence="2" id="KW-1283">Bacterial microcompartment</keyword>
<gene>
    <name evidence="3" type="ORF">A2V47_01905</name>
</gene>
<evidence type="ECO:0000256" key="2">
    <source>
        <dbReference type="ARBA" id="ARBA00024446"/>
    </source>
</evidence>
<dbReference type="AlphaFoldDB" id="A0A1F5AB78"/>
<evidence type="ECO:0000313" key="3">
    <source>
        <dbReference type="EMBL" id="OGD15516.1"/>
    </source>
</evidence>
<accession>A0A1F5AB78</accession>